<gene>
    <name evidence="1" type="ORF">KWG56_00800</name>
</gene>
<keyword evidence="2" id="KW-1185">Reference proteome</keyword>
<reference evidence="1 2" key="1">
    <citation type="submission" date="2021-07" db="EMBL/GenBank/DDBJ databases">
        <title>Isolation and characterization of bacteria from a gold mining with a capacity of golden bioaccumulation.</title>
        <authorList>
            <person name="Yang X.J."/>
        </authorList>
    </citation>
    <scope>NUCLEOTIDE SEQUENCE [LARGE SCALE GENOMIC DNA]</scope>
    <source>
        <strain evidence="1 2">Au29</strain>
    </source>
</reference>
<accession>A0ABX8TH75</accession>
<dbReference type="RefSeq" id="WP_219353348.1">
    <property type="nucleotide sequence ID" value="NZ_CP080034.1"/>
</dbReference>
<organism evidence="1 2">
    <name type="scientific">Brevundimonas nasdae</name>
    <dbReference type="NCBI Taxonomy" id="172043"/>
    <lineage>
        <taxon>Bacteria</taxon>
        <taxon>Pseudomonadati</taxon>
        <taxon>Pseudomonadota</taxon>
        <taxon>Alphaproteobacteria</taxon>
        <taxon>Caulobacterales</taxon>
        <taxon>Caulobacteraceae</taxon>
        <taxon>Brevundimonas</taxon>
    </lineage>
</organism>
<dbReference type="EMBL" id="CP080034">
    <property type="protein sequence ID" value="QYC10597.1"/>
    <property type="molecule type" value="Genomic_DNA"/>
</dbReference>
<dbReference type="Proteomes" id="UP000824334">
    <property type="component" value="Chromosome"/>
</dbReference>
<sequence length="109" mass="11464">MRATDHMRLENQTRDAAKRLTRTAALPSLTAVLNAQEGLGVGVAWAAEDMTLGEIEFVAYIPLKQLSENRAEGAQNGCEDCAAAKGRIDLAVAALLPGFVPGVPATGRC</sequence>
<proteinExistence type="predicted"/>
<protein>
    <submittedName>
        <fullName evidence="1">Uncharacterized protein</fullName>
    </submittedName>
</protein>
<name>A0ABX8TH75_9CAUL</name>
<evidence type="ECO:0000313" key="2">
    <source>
        <dbReference type="Proteomes" id="UP000824334"/>
    </source>
</evidence>
<dbReference type="GeneID" id="94373783"/>
<evidence type="ECO:0000313" key="1">
    <source>
        <dbReference type="EMBL" id="QYC10597.1"/>
    </source>
</evidence>